<feature type="non-terminal residue" evidence="1">
    <location>
        <position position="1"/>
    </location>
</feature>
<evidence type="ECO:0000313" key="1">
    <source>
        <dbReference type="EMBL" id="KKM48232.1"/>
    </source>
</evidence>
<organism evidence="1">
    <name type="scientific">marine sediment metagenome</name>
    <dbReference type="NCBI Taxonomy" id="412755"/>
    <lineage>
        <taxon>unclassified sequences</taxon>
        <taxon>metagenomes</taxon>
        <taxon>ecological metagenomes</taxon>
    </lineage>
</organism>
<accession>A0A0F9INE8</accession>
<protein>
    <submittedName>
        <fullName evidence="1">Uncharacterized protein</fullName>
    </submittedName>
</protein>
<proteinExistence type="predicted"/>
<comment type="caution">
    <text evidence="1">The sequence shown here is derived from an EMBL/GenBank/DDBJ whole genome shotgun (WGS) entry which is preliminary data.</text>
</comment>
<dbReference type="EMBL" id="LAZR01011998">
    <property type="protein sequence ID" value="KKM48232.1"/>
    <property type="molecule type" value="Genomic_DNA"/>
</dbReference>
<gene>
    <name evidence="1" type="ORF">LCGC14_1557870</name>
</gene>
<name>A0A0F9INE8_9ZZZZ</name>
<reference evidence="1" key="1">
    <citation type="journal article" date="2015" name="Nature">
        <title>Complex archaea that bridge the gap between prokaryotes and eukaryotes.</title>
        <authorList>
            <person name="Spang A."/>
            <person name="Saw J.H."/>
            <person name="Jorgensen S.L."/>
            <person name="Zaremba-Niedzwiedzka K."/>
            <person name="Martijn J."/>
            <person name="Lind A.E."/>
            <person name="van Eijk R."/>
            <person name="Schleper C."/>
            <person name="Guy L."/>
            <person name="Ettema T.J."/>
        </authorList>
    </citation>
    <scope>NUCLEOTIDE SEQUENCE</scope>
</reference>
<dbReference type="AlphaFoldDB" id="A0A0F9INE8"/>
<sequence length="28" mass="3181">NIDLRNAVVDNVDRLSQKIAEQVMIRIG</sequence>